<evidence type="ECO:0000313" key="1">
    <source>
        <dbReference type="EMBL" id="SLK22067.1"/>
    </source>
</evidence>
<dbReference type="Proteomes" id="UP000190476">
    <property type="component" value="Chromosome I"/>
</dbReference>
<dbReference type="GeneID" id="66302574"/>
<proteinExistence type="predicted"/>
<evidence type="ECO:0000313" key="2">
    <source>
        <dbReference type="Proteomes" id="UP000190476"/>
    </source>
</evidence>
<keyword evidence="2" id="KW-1185">Reference proteome</keyword>
<dbReference type="STRING" id="1351755.CCH01_22640"/>
<reference evidence="2" key="1">
    <citation type="submission" date="2017-03" db="EMBL/GenBank/DDBJ databases">
        <authorList>
            <person name="Falquet L."/>
            <person name="Falquet L."/>
        </authorList>
    </citation>
    <scope>NUCLEOTIDE SEQUENCE [LARGE SCALE GENOMIC DNA]</scope>
</reference>
<dbReference type="AlphaFoldDB" id="A0A1U6JPN6"/>
<dbReference type="OrthoDB" id="1934953at2"/>
<dbReference type="RefSeq" id="WP_079481622.1">
    <property type="nucleotide sequence ID" value="NZ_CBML010000006.1"/>
</dbReference>
<dbReference type="EMBL" id="LT799839">
    <property type="protein sequence ID" value="SLK22067.1"/>
    <property type="molecule type" value="Genomic_DNA"/>
</dbReference>
<organism evidence="1 2">
    <name type="scientific">Clostridium chauvoei JF4335</name>
    <dbReference type="NCBI Taxonomy" id="1351755"/>
    <lineage>
        <taxon>Bacteria</taxon>
        <taxon>Bacillati</taxon>
        <taxon>Bacillota</taxon>
        <taxon>Clostridia</taxon>
        <taxon>Eubacteriales</taxon>
        <taxon>Clostridiaceae</taxon>
        <taxon>Clostridium</taxon>
    </lineage>
</organism>
<accession>A0A1U6JPN6</accession>
<gene>
    <name evidence="1" type="ORF">CCH01_22640</name>
</gene>
<protein>
    <submittedName>
        <fullName evidence="1">Uncharacterized protein</fullName>
    </submittedName>
</protein>
<sequence>MRVIKAEVIAKRQSGIDIKFSNGMRDFIAAIDKENLQIEDIKNHDVFVKVYSMFRNCCNAYPTNVLESGTSKEDDEEIKDLLDRILELLDYNI</sequence>
<name>A0A1U6JPN6_9CLOT</name>